<name>A0A383EMQ1_9ZZZZ</name>
<gene>
    <name evidence="1" type="ORF">METZ01_LOCUS511036</name>
</gene>
<feature type="non-terminal residue" evidence="1">
    <location>
        <position position="34"/>
    </location>
</feature>
<accession>A0A383EMQ1</accession>
<dbReference type="EMBL" id="UINC01227346">
    <property type="protein sequence ID" value="SVE58182.1"/>
    <property type="molecule type" value="Genomic_DNA"/>
</dbReference>
<sequence length="34" mass="3933">MLCRDALTAHMRATYGNAVFPLRRDIAGWLKQQK</sequence>
<reference evidence="1" key="1">
    <citation type="submission" date="2018-05" db="EMBL/GenBank/DDBJ databases">
        <authorList>
            <person name="Lanie J.A."/>
            <person name="Ng W.-L."/>
            <person name="Kazmierczak K.M."/>
            <person name="Andrzejewski T.M."/>
            <person name="Davidsen T.M."/>
            <person name="Wayne K.J."/>
            <person name="Tettelin H."/>
            <person name="Glass J.I."/>
            <person name="Rusch D."/>
            <person name="Podicherti R."/>
            <person name="Tsui H.-C.T."/>
            <person name="Winkler M.E."/>
        </authorList>
    </citation>
    <scope>NUCLEOTIDE SEQUENCE</scope>
</reference>
<protein>
    <submittedName>
        <fullName evidence="1">Uncharacterized protein</fullName>
    </submittedName>
</protein>
<proteinExistence type="predicted"/>
<evidence type="ECO:0000313" key="1">
    <source>
        <dbReference type="EMBL" id="SVE58182.1"/>
    </source>
</evidence>
<dbReference type="AlphaFoldDB" id="A0A383EMQ1"/>
<organism evidence="1">
    <name type="scientific">marine metagenome</name>
    <dbReference type="NCBI Taxonomy" id="408172"/>
    <lineage>
        <taxon>unclassified sequences</taxon>
        <taxon>metagenomes</taxon>
        <taxon>ecological metagenomes</taxon>
    </lineage>
</organism>